<keyword evidence="2" id="KW-0812">Transmembrane</keyword>
<evidence type="ECO:0000256" key="1">
    <source>
        <dbReference type="SAM" id="MobiDB-lite"/>
    </source>
</evidence>
<evidence type="ECO:0000256" key="2">
    <source>
        <dbReference type="SAM" id="Phobius"/>
    </source>
</evidence>
<name>A0ABR7N3S2_9FIRM</name>
<evidence type="ECO:0008006" key="5">
    <source>
        <dbReference type="Google" id="ProtNLM"/>
    </source>
</evidence>
<accession>A0ABR7N3S2</accession>
<proteinExistence type="predicted"/>
<evidence type="ECO:0000313" key="4">
    <source>
        <dbReference type="Proteomes" id="UP000606193"/>
    </source>
</evidence>
<dbReference type="RefSeq" id="WP_249298332.1">
    <property type="nucleotide sequence ID" value="NZ_JACRSX010000017.1"/>
</dbReference>
<sequence length="147" mass="17181">MNSFNREQYLKQLRMYYSGDRNDTEQFLEEMSDSLDCYLKEHPSATTVEIFHHFGHPKELEEQYEEAVAAQHREHKKQFFKTVIIAIFAACLLILGAFILHSCEILNEVNGHSEVILKEEKAKDAKPDNYSRTKNVPSDKPRVHIIE</sequence>
<protein>
    <recommendedName>
        <fullName evidence="5">DUF1700 domain-containing protein</fullName>
    </recommendedName>
</protein>
<organism evidence="3 4">
    <name type="scientific">Jutongia huaianensis</name>
    <dbReference type="NCBI Taxonomy" id="2763668"/>
    <lineage>
        <taxon>Bacteria</taxon>
        <taxon>Bacillati</taxon>
        <taxon>Bacillota</taxon>
        <taxon>Clostridia</taxon>
        <taxon>Lachnospirales</taxon>
        <taxon>Lachnospiraceae</taxon>
        <taxon>Jutongia</taxon>
    </lineage>
</organism>
<comment type="caution">
    <text evidence="3">The sequence shown here is derived from an EMBL/GenBank/DDBJ whole genome shotgun (WGS) entry which is preliminary data.</text>
</comment>
<dbReference type="Proteomes" id="UP000606193">
    <property type="component" value="Unassembled WGS sequence"/>
</dbReference>
<evidence type="ECO:0000313" key="3">
    <source>
        <dbReference type="EMBL" id="MBC8563199.1"/>
    </source>
</evidence>
<feature type="region of interest" description="Disordered" evidence="1">
    <location>
        <begin position="124"/>
        <end position="147"/>
    </location>
</feature>
<dbReference type="EMBL" id="JACRSX010000017">
    <property type="protein sequence ID" value="MBC8563199.1"/>
    <property type="molecule type" value="Genomic_DNA"/>
</dbReference>
<feature type="transmembrane region" description="Helical" evidence="2">
    <location>
        <begin position="79"/>
        <end position="100"/>
    </location>
</feature>
<keyword evidence="4" id="KW-1185">Reference proteome</keyword>
<keyword evidence="2" id="KW-0472">Membrane</keyword>
<reference evidence="3 4" key="1">
    <citation type="submission" date="2020-08" db="EMBL/GenBank/DDBJ databases">
        <title>Genome public.</title>
        <authorList>
            <person name="Liu C."/>
            <person name="Sun Q."/>
        </authorList>
    </citation>
    <scope>NUCLEOTIDE SEQUENCE [LARGE SCALE GENOMIC DNA]</scope>
    <source>
        <strain evidence="3 4">NSJ-37</strain>
    </source>
</reference>
<keyword evidence="2" id="KW-1133">Transmembrane helix</keyword>
<gene>
    <name evidence="3" type="ORF">H8704_11260</name>
</gene>